<evidence type="ECO:0000256" key="8">
    <source>
        <dbReference type="ARBA" id="ARBA00023186"/>
    </source>
</evidence>
<evidence type="ECO:0000256" key="7">
    <source>
        <dbReference type="ARBA" id="ARBA00023136"/>
    </source>
</evidence>
<keyword evidence="2" id="KW-0813">Transport</keyword>
<keyword evidence="7 10" id="KW-0472">Membrane</keyword>
<feature type="transmembrane region" description="Helical" evidence="10">
    <location>
        <begin position="97"/>
        <end position="118"/>
    </location>
</feature>
<comment type="similarity">
    <text evidence="9">Belongs to the OXA1/ALB3/YidC family.</text>
</comment>
<protein>
    <recommendedName>
        <fullName evidence="11">Membrane insertase YidC/Oxa/ALB C-terminal domain-containing protein</fullName>
    </recommendedName>
</protein>
<dbReference type="PANTHER" id="PTHR12428:SF65">
    <property type="entry name" value="CYTOCHROME C OXIDASE ASSEMBLY PROTEIN COX18, MITOCHONDRIAL"/>
    <property type="match status" value="1"/>
</dbReference>
<accession>A0A2M8KT67</accession>
<comment type="caution">
    <text evidence="12">The sequence shown here is derived from an EMBL/GenBank/DDBJ whole genome shotgun (WGS) entry which is preliminary data.</text>
</comment>
<feature type="transmembrane region" description="Helical" evidence="10">
    <location>
        <begin position="168"/>
        <end position="187"/>
    </location>
</feature>
<dbReference type="NCBIfam" id="TIGR03592">
    <property type="entry name" value="yidC_oxa1_cterm"/>
    <property type="match status" value="1"/>
</dbReference>
<dbReference type="InterPro" id="IPR028055">
    <property type="entry name" value="YidC/Oxa/ALB_C"/>
</dbReference>
<evidence type="ECO:0000256" key="2">
    <source>
        <dbReference type="ARBA" id="ARBA00022448"/>
    </source>
</evidence>
<evidence type="ECO:0000256" key="9">
    <source>
        <dbReference type="RuleBase" id="RU003945"/>
    </source>
</evidence>
<keyword evidence="6 10" id="KW-1133">Transmembrane helix</keyword>
<evidence type="ECO:0000256" key="6">
    <source>
        <dbReference type="ARBA" id="ARBA00022989"/>
    </source>
</evidence>
<evidence type="ECO:0000256" key="4">
    <source>
        <dbReference type="ARBA" id="ARBA00022692"/>
    </source>
</evidence>
<evidence type="ECO:0000313" key="13">
    <source>
        <dbReference type="Proteomes" id="UP000229554"/>
    </source>
</evidence>
<dbReference type="InterPro" id="IPR047196">
    <property type="entry name" value="YidC_ALB_C"/>
</dbReference>
<sequence length="269" mass="30467">MQIFNILFVDPVINLLVLLYKGFAFVNLPGALGWSIISITVAIRLAVNPLMKRQIEQSQKMQVVQPHITKLQKKHKKDPKKLQQAQMELFKKHGINPGFGCIVLILQLPITYGLYMALSTLVASGSVQKSIARINTFLYNPSLALKTLDASFLGFNLSKAPNEWQTLGWWYLTIPLITAGLQFYQALLSTKMMKAPQVEKAKITKKGKENEKKDSSQAMQGAMQTQMLYFLPLMIGWFSYSFPVGVALYWNIFTIFGIVQYRSIQKPTV</sequence>
<dbReference type="PANTHER" id="PTHR12428">
    <property type="entry name" value="OXA1"/>
    <property type="match status" value="1"/>
</dbReference>
<evidence type="ECO:0000256" key="1">
    <source>
        <dbReference type="ARBA" id="ARBA00004651"/>
    </source>
</evidence>
<keyword evidence="5" id="KW-0653">Protein transport</keyword>
<dbReference type="CDD" id="cd20070">
    <property type="entry name" value="5TM_YidC_Alb3"/>
    <property type="match status" value="1"/>
</dbReference>
<evidence type="ECO:0000256" key="10">
    <source>
        <dbReference type="SAM" id="Phobius"/>
    </source>
</evidence>
<dbReference type="InterPro" id="IPR001708">
    <property type="entry name" value="YidC/ALB3/OXA1/COX18"/>
</dbReference>
<evidence type="ECO:0000259" key="11">
    <source>
        <dbReference type="Pfam" id="PF02096"/>
    </source>
</evidence>
<gene>
    <name evidence="12" type="ORF">COU88_01270</name>
</gene>
<dbReference type="AlphaFoldDB" id="A0A2M8KT67"/>
<feature type="transmembrane region" description="Helical" evidence="10">
    <location>
        <begin position="228"/>
        <end position="252"/>
    </location>
</feature>
<keyword evidence="4 9" id="KW-0812">Transmembrane</keyword>
<keyword evidence="8" id="KW-0143">Chaperone</keyword>
<evidence type="ECO:0000256" key="3">
    <source>
        <dbReference type="ARBA" id="ARBA00022475"/>
    </source>
</evidence>
<organism evidence="12 13">
    <name type="scientific">Candidatus Roizmanbacteria bacterium CG10_big_fil_rev_8_21_14_0_10_39_6</name>
    <dbReference type="NCBI Taxonomy" id="1974853"/>
    <lineage>
        <taxon>Bacteria</taxon>
        <taxon>Candidatus Roizmaniibacteriota</taxon>
    </lineage>
</organism>
<dbReference type="GO" id="GO:0032977">
    <property type="term" value="F:membrane insertase activity"/>
    <property type="evidence" value="ECO:0007669"/>
    <property type="project" value="InterPro"/>
</dbReference>
<reference evidence="13" key="1">
    <citation type="submission" date="2017-09" db="EMBL/GenBank/DDBJ databases">
        <title>Depth-based differentiation of microbial function through sediment-hosted aquifers and enrichment of novel symbionts in the deep terrestrial subsurface.</title>
        <authorList>
            <person name="Probst A.J."/>
            <person name="Ladd B."/>
            <person name="Jarett J.K."/>
            <person name="Geller-Mcgrath D.E."/>
            <person name="Sieber C.M.K."/>
            <person name="Emerson J.B."/>
            <person name="Anantharaman K."/>
            <person name="Thomas B.C."/>
            <person name="Malmstrom R."/>
            <person name="Stieglmeier M."/>
            <person name="Klingl A."/>
            <person name="Woyke T."/>
            <person name="Ryan C.M."/>
            <person name="Banfield J.F."/>
        </authorList>
    </citation>
    <scope>NUCLEOTIDE SEQUENCE [LARGE SCALE GENOMIC DNA]</scope>
</reference>
<dbReference type="GO" id="GO:0005886">
    <property type="term" value="C:plasma membrane"/>
    <property type="evidence" value="ECO:0007669"/>
    <property type="project" value="UniProtKB-SubCell"/>
</dbReference>
<name>A0A2M8KT67_9BACT</name>
<dbReference type="Pfam" id="PF02096">
    <property type="entry name" value="60KD_IMP"/>
    <property type="match status" value="1"/>
</dbReference>
<dbReference type="Proteomes" id="UP000229554">
    <property type="component" value="Unassembled WGS sequence"/>
</dbReference>
<feature type="transmembrane region" description="Helical" evidence="10">
    <location>
        <begin position="32"/>
        <end position="51"/>
    </location>
</feature>
<dbReference type="GO" id="GO:0015031">
    <property type="term" value="P:protein transport"/>
    <property type="evidence" value="ECO:0007669"/>
    <property type="project" value="UniProtKB-KW"/>
</dbReference>
<dbReference type="GO" id="GO:0051205">
    <property type="term" value="P:protein insertion into membrane"/>
    <property type="evidence" value="ECO:0007669"/>
    <property type="project" value="TreeGrafter"/>
</dbReference>
<dbReference type="EMBL" id="PFED01000050">
    <property type="protein sequence ID" value="PJE63116.1"/>
    <property type="molecule type" value="Genomic_DNA"/>
</dbReference>
<feature type="domain" description="Membrane insertase YidC/Oxa/ALB C-terminal" evidence="11">
    <location>
        <begin position="33"/>
        <end position="265"/>
    </location>
</feature>
<evidence type="ECO:0000256" key="5">
    <source>
        <dbReference type="ARBA" id="ARBA00022927"/>
    </source>
</evidence>
<proteinExistence type="inferred from homology"/>
<keyword evidence="3" id="KW-1003">Cell membrane</keyword>
<comment type="subcellular location">
    <subcellularLocation>
        <location evidence="1">Cell membrane</location>
        <topology evidence="1">Multi-pass membrane protein</topology>
    </subcellularLocation>
    <subcellularLocation>
        <location evidence="9">Membrane</location>
        <topology evidence="9">Multi-pass membrane protein</topology>
    </subcellularLocation>
</comment>
<evidence type="ECO:0000313" key="12">
    <source>
        <dbReference type="EMBL" id="PJE63116.1"/>
    </source>
</evidence>